<protein>
    <recommendedName>
        <fullName evidence="3 8">Histidinol-phosphatase</fullName>
        <shortName evidence="8">HolPase</shortName>
        <ecNumber evidence="3 8">3.1.3.15</ecNumber>
    </recommendedName>
</protein>
<comment type="catalytic activity">
    <reaction evidence="7 8">
        <text>L-histidinol phosphate + H2O = L-histidinol + phosphate</text>
        <dbReference type="Rhea" id="RHEA:14465"/>
        <dbReference type="ChEBI" id="CHEBI:15377"/>
        <dbReference type="ChEBI" id="CHEBI:43474"/>
        <dbReference type="ChEBI" id="CHEBI:57699"/>
        <dbReference type="ChEBI" id="CHEBI:57980"/>
        <dbReference type="EC" id="3.1.3.15"/>
    </reaction>
</comment>
<name>A0A165HG89_9BASI</name>
<reference evidence="10 11" key="1">
    <citation type="journal article" date="2016" name="Mol. Biol. Evol.">
        <title>Comparative Genomics of Early-Diverging Mushroom-Forming Fungi Provides Insights into the Origins of Lignocellulose Decay Capabilities.</title>
        <authorList>
            <person name="Nagy L.G."/>
            <person name="Riley R."/>
            <person name="Tritt A."/>
            <person name="Adam C."/>
            <person name="Daum C."/>
            <person name="Floudas D."/>
            <person name="Sun H."/>
            <person name="Yadav J.S."/>
            <person name="Pangilinan J."/>
            <person name="Larsson K.H."/>
            <person name="Matsuura K."/>
            <person name="Barry K."/>
            <person name="Labutti K."/>
            <person name="Kuo R."/>
            <person name="Ohm R.A."/>
            <person name="Bhattacharya S.S."/>
            <person name="Shirouzu T."/>
            <person name="Yoshinaga Y."/>
            <person name="Martin F.M."/>
            <person name="Grigoriev I.V."/>
            <person name="Hibbett D.S."/>
        </authorList>
    </citation>
    <scope>NUCLEOTIDE SEQUENCE [LARGE SCALE GENOMIC DNA]</scope>
    <source>
        <strain evidence="10 11">HHB12733</strain>
    </source>
</reference>
<proteinExistence type="inferred from homology"/>
<evidence type="ECO:0000313" key="10">
    <source>
        <dbReference type="EMBL" id="KZT59261.1"/>
    </source>
</evidence>
<dbReference type="Pfam" id="PF02811">
    <property type="entry name" value="PHP"/>
    <property type="match status" value="1"/>
</dbReference>
<keyword evidence="4 8" id="KW-0028">Amino-acid biosynthesis</keyword>
<dbReference type="GO" id="GO:0004401">
    <property type="term" value="F:histidinol-phosphatase activity"/>
    <property type="evidence" value="ECO:0007669"/>
    <property type="project" value="UniProtKB-UniRule"/>
</dbReference>
<evidence type="ECO:0000313" key="11">
    <source>
        <dbReference type="Proteomes" id="UP000076842"/>
    </source>
</evidence>
<dbReference type="STRING" id="1353952.A0A165HG89"/>
<evidence type="ECO:0000256" key="4">
    <source>
        <dbReference type="ARBA" id="ARBA00022605"/>
    </source>
</evidence>
<evidence type="ECO:0000259" key="9">
    <source>
        <dbReference type="Pfam" id="PF02811"/>
    </source>
</evidence>
<evidence type="ECO:0000256" key="5">
    <source>
        <dbReference type="ARBA" id="ARBA00022801"/>
    </source>
</evidence>
<dbReference type="UniPathway" id="UPA00031">
    <property type="reaction ID" value="UER00013"/>
</dbReference>
<dbReference type="NCBIfam" id="TIGR01856">
    <property type="entry name" value="hisJ_fam"/>
    <property type="match status" value="1"/>
</dbReference>
<dbReference type="AlphaFoldDB" id="A0A165HG89"/>
<evidence type="ECO:0000256" key="2">
    <source>
        <dbReference type="ARBA" id="ARBA00009152"/>
    </source>
</evidence>
<dbReference type="PANTHER" id="PTHR21039:SF0">
    <property type="entry name" value="HISTIDINOL-PHOSPHATASE"/>
    <property type="match status" value="1"/>
</dbReference>
<dbReference type="EMBL" id="KV423942">
    <property type="protein sequence ID" value="KZT59261.1"/>
    <property type="molecule type" value="Genomic_DNA"/>
</dbReference>
<dbReference type="GO" id="GO:0005737">
    <property type="term" value="C:cytoplasm"/>
    <property type="evidence" value="ECO:0007669"/>
    <property type="project" value="TreeGrafter"/>
</dbReference>
<evidence type="ECO:0000256" key="7">
    <source>
        <dbReference type="ARBA" id="ARBA00049158"/>
    </source>
</evidence>
<evidence type="ECO:0000256" key="1">
    <source>
        <dbReference type="ARBA" id="ARBA00004970"/>
    </source>
</evidence>
<dbReference type="InterPro" id="IPR004013">
    <property type="entry name" value="PHP_dom"/>
</dbReference>
<dbReference type="InterPro" id="IPR010140">
    <property type="entry name" value="Histidinol_P_phosphatase_HisJ"/>
</dbReference>
<dbReference type="OrthoDB" id="5957391at2759"/>
<dbReference type="SUPFAM" id="SSF89550">
    <property type="entry name" value="PHP domain-like"/>
    <property type="match status" value="1"/>
</dbReference>
<organism evidence="10 11">
    <name type="scientific">Calocera cornea HHB12733</name>
    <dbReference type="NCBI Taxonomy" id="1353952"/>
    <lineage>
        <taxon>Eukaryota</taxon>
        <taxon>Fungi</taxon>
        <taxon>Dikarya</taxon>
        <taxon>Basidiomycota</taxon>
        <taxon>Agaricomycotina</taxon>
        <taxon>Dacrymycetes</taxon>
        <taxon>Dacrymycetales</taxon>
        <taxon>Dacrymycetaceae</taxon>
        <taxon>Calocera</taxon>
    </lineage>
</organism>
<keyword evidence="5 8" id="KW-0378">Hydrolase</keyword>
<dbReference type="InterPro" id="IPR016195">
    <property type="entry name" value="Pol/histidinol_Pase-like"/>
</dbReference>
<keyword evidence="11" id="KW-1185">Reference proteome</keyword>
<comment type="similarity">
    <text evidence="2 8">Belongs to the PHP hydrolase family. HisK subfamily.</text>
</comment>
<gene>
    <name evidence="10" type="ORF">CALCODRAFT_431256</name>
</gene>
<evidence type="ECO:0000256" key="8">
    <source>
        <dbReference type="RuleBase" id="RU366003"/>
    </source>
</evidence>
<dbReference type="GO" id="GO:0000105">
    <property type="term" value="P:L-histidine biosynthetic process"/>
    <property type="evidence" value="ECO:0007669"/>
    <property type="project" value="UniProtKB-UniRule"/>
</dbReference>
<dbReference type="Proteomes" id="UP000076842">
    <property type="component" value="Unassembled WGS sequence"/>
</dbReference>
<dbReference type="InParanoid" id="A0A165HG89"/>
<dbReference type="CDD" id="cd12110">
    <property type="entry name" value="PHP_HisPPase_Hisj_like"/>
    <property type="match status" value="1"/>
</dbReference>
<dbReference type="PANTHER" id="PTHR21039">
    <property type="entry name" value="HISTIDINOL PHOSPHATASE-RELATED"/>
    <property type="match status" value="1"/>
</dbReference>
<accession>A0A165HG89</accession>
<dbReference type="Gene3D" id="3.20.20.140">
    <property type="entry name" value="Metal-dependent hydrolases"/>
    <property type="match status" value="1"/>
</dbReference>
<dbReference type="EC" id="3.1.3.15" evidence="3 8"/>
<sequence>MPYSHHSHSGQFCAHAKGTLEEVVLKAIEKGFRTYGLSEHCPRYREQDLYPEEVDTHTSCAALTDTYERFLTEAHRLRELYASSIDLLIGIETEYITELDLQGTSQLLAGPRGRQIDYIVGSVHHVNEIPIDFDESTYERALSSFGGTDARENVTALLCAYFDNQYELMSRLKPQVIGHFDLCRLYKPDLKLEDHEGVWERVKRNVQFGVQYGALFELNAAAFRKGWETSYPGPDVLKLIIESGGKLCLSDDSHGPQAVGLNYHRLPAYLQSMGVKELWYLKRVDSSDTGHVEACRYEGDWASDPFWTKIQSS</sequence>
<keyword evidence="6 8" id="KW-0368">Histidine biosynthesis</keyword>
<evidence type="ECO:0000256" key="3">
    <source>
        <dbReference type="ARBA" id="ARBA00013085"/>
    </source>
</evidence>
<feature type="domain" description="PHP" evidence="9">
    <location>
        <begin position="5"/>
        <end position="220"/>
    </location>
</feature>
<evidence type="ECO:0000256" key="6">
    <source>
        <dbReference type="ARBA" id="ARBA00023102"/>
    </source>
</evidence>
<dbReference type="FunCoup" id="A0A165HG89">
    <property type="interactions" value="92"/>
</dbReference>
<comment type="pathway">
    <text evidence="1 8">Amino-acid biosynthesis; L-histidine biosynthesis; L-histidine from 5-phospho-alpha-D-ribose 1-diphosphate: step 8/9.</text>
</comment>